<dbReference type="SUPFAM" id="SSF88659">
    <property type="entry name" value="Sigma3 and sigma4 domains of RNA polymerase sigma factors"/>
    <property type="match status" value="1"/>
</dbReference>
<dbReference type="PANTHER" id="PTHR43133">
    <property type="entry name" value="RNA POLYMERASE ECF-TYPE SIGMA FACTO"/>
    <property type="match status" value="1"/>
</dbReference>
<dbReference type="GO" id="GO:0016987">
    <property type="term" value="F:sigma factor activity"/>
    <property type="evidence" value="ECO:0007669"/>
    <property type="project" value="UniProtKB-KW"/>
</dbReference>
<dbReference type="GO" id="GO:0006352">
    <property type="term" value="P:DNA-templated transcription initiation"/>
    <property type="evidence" value="ECO:0007669"/>
    <property type="project" value="InterPro"/>
</dbReference>
<dbReference type="NCBIfam" id="TIGR02937">
    <property type="entry name" value="sigma70-ECF"/>
    <property type="match status" value="1"/>
</dbReference>
<dbReference type="Pfam" id="PF08281">
    <property type="entry name" value="Sigma70_r4_2"/>
    <property type="match status" value="1"/>
</dbReference>
<evidence type="ECO:0000256" key="4">
    <source>
        <dbReference type="ARBA" id="ARBA00023163"/>
    </source>
</evidence>
<organism evidence="6 7">
    <name type="scientific">Labilibaculum manganireducens</name>
    <dbReference type="NCBI Taxonomy" id="1940525"/>
    <lineage>
        <taxon>Bacteria</taxon>
        <taxon>Pseudomonadati</taxon>
        <taxon>Bacteroidota</taxon>
        <taxon>Bacteroidia</taxon>
        <taxon>Marinilabiliales</taxon>
        <taxon>Marinifilaceae</taxon>
        <taxon>Labilibaculum</taxon>
    </lineage>
</organism>
<dbReference type="RefSeq" id="WP_180327355.1">
    <property type="nucleotide sequence ID" value="NZ_CAXXEE010000003.1"/>
</dbReference>
<keyword evidence="3" id="KW-0731">Sigma factor</keyword>
<evidence type="ECO:0000256" key="1">
    <source>
        <dbReference type="ARBA" id="ARBA00010641"/>
    </source>
</evidence>
<proteinExistence type="inferred from homology"/>
<name>A0A2N3HYZ1_9BACT</name>
<dbReference type="NCBIfam" id="TIGR02985">
    <property type="entry name" value="Sig70_bacteroi1"/>
    <property type="match status" value="1"/>
</dbReference>
<gene>
    <name evidence="6" type="ORF">BZG01_16250</name>
</gene>
<dbReference type="Pfam" id="PF04542">
    <property type="entry name" value="Sigma70_r2"/>
    <property type="match status" value="1"/>
</dbReference>
<evidence type="ECO:0000256" key="2">
    <source>
        <dbReference type="ARBA" id="ARBA00023015"/>
    </source>
</evidence>
<sequence length="179" mass="21254">MAKLLINTTILEELFKEHYNSLYYHAQSFLSNPEVAKDIVNDCFEEVWNKRNQLDISYSLKSFLYSMVRNRSLNYLKRQEVEKKYISRTLHSSGYGEDEYQDYDSVLDEIRKAIEELPPQGRSVFKKCFIENLSYKETAEELNISVNTVKTHVTNSLKKLRHDLDRDLLLFFLHVSKKK</sequence>
<dbReference type="PRINTS" id="PR00038">
    <property type="entry name" value="HTHLUXR"/>
</dbReference>
<keyword evidence="7" id="KW-1185">Reference proteome</keyword>
<accession>A0A2N3HYZ1</accession>
<dbReference type="Gene3D" id="1.10.1740.10">
    <property type="match status" value="1"/>
</dbReference>
<dbReference type="InterPro" id="IPR013325">
    <property type="entry name" value="RNA_pol_sigma_r2"/>
</dbReference>
<dbReference type="InterPro" id="IPR013249">
    <property type="entry name" value="RNA_pol_sigma70_r4_t2"/>
</dbReference>
<keyword evidence="2" id="KW-0805">Transcription regulation</keyword>
<protein>
    <recommendedName>
        <fullName evidence="5">HTH luxR-type domain-containing protein</fullName>
    </recommendedName>
</protein>
<dbReference type="InterPro" id="IPR007627">
    <property type="entry name" value="RNA_pol_sigma70_r2"/>
</dbReference>
<dbReference type="InterPro" id="IPR039425">
    <property type="entry name" value="RNA_pol_sigma-70-like"/>
</dbReference>
<comment type="caution">
    <text evidence="6">The sequence shown here is derived from an EMBL/GenBank/DDBJ whole genome shotgun (WGS) entry which is preliminary data.</text>
</comment>
<dbReference type="InterPro" id="IPR036388">
    <property type="entry name" value="WH-like_DNA-bd_sf"/>
</dbReference>
<dbReference type="AlphaFoldDB" id="A0A2N3HYZ1"/>
<dbReference type="InterPro" id="IPR014284">
    <property type="entry name" value="RNA_pol_sigma-70_dom"/>
</dbReference>
<dbReference type="SMART" id="SM00421">
    <property type="entry name" value="HTH_LUXR"/>
    <property type="match status" value="1"/>
</dbReference>
<evidence type="ECO:0000313" key="6">
    <source>
        <dbReference type="EMBL" id="PKQ63272.1"/>
    </source>
</evidence>
<evidence type="ECO:0000256" key="3">
    <source>
        <dbReference type="ARBA" id="ARBA00023082"/>
    </source>
</evidence>
<keyword evidence="4" id="KW-0804">Transcription</keyword>
<dbReference type="SUPFAM" id="SSF88946">
    <property type="entry name" value="Sigma2 domain of RNA polymerase sigma factors"/>
    <property type="match status" value="1"/>
</dbReference>
<dbReference type="PANTHER" id="PTHR43133:SF46">
    <property type="entry name" value="RNA POLYMERASE SIGMA-70 FACTOR ECF SUBFAMILY"/>
    <property type="match status" value="1"/>
</dbReference>
<dbReference type="InterPro" id="IPR014327">
    <property type="entry name" value="RNA_pol_sigma70_bacteroid"/>
</dbReference>
<dbReference type="Proteomes" id="UP000233618">
    <property type="component" value="Unassembled WGS sequence"/>
</dbReference>
<dbReference type="GO" id="GO:0003677">
    <property type="term" value="F:DNA binding"/>
    <property type="evidence" value="ECO:0007669"/>
    <property type="project" value="InterPro"/>
</dbReference>
<evidence type="ECO:0000259" key="5">
    <source>
        <dbReference type="SMART" id="SM00421"/>
    </source>
</evidence>
<dbReference type="InterPro" id="IPR000792">
    <property type="entry name" value="Tscrpt_reg_LuxR_C"/>
</dbReference>
<dbReference type="InterPro" id="IPR013324">
    <property type="entry name" value="RNA_pol_sigma_r3/r4-like"/>
</dbReference>
<reference evidence="6 7" key="1">
    <citation type="journal article" date="2017" name="Front. Microbiol.">
        <title>Labilibaculum manganireducens gen. nov., sp. nov. and Labilibaculum filiforme sp. nov., Novel Bacteroidetes Isolated from Subsurface Sediments of the Baltic Sea.</title>
        <authorList>
            <person name="Vandieken V."/>
            <person name="Marshall I.P."/>
            <person name="Niemann H."/>
            <person name="Engelen B."/>
            <person name="Cypionka H."/>
        </authorList>
    </citation>
    <scope>NUCLEOTIDE SEQUENCE [LARGE SCALE GENOMIC DNA]</scope>
    <source>
        <strain evidence="6 7">59.10-2M</strain>
    </source>
</reference>
<evidence type="ECO:0000313" key="7">
    <source>
        <dbReference type="Proteomes" id="UP000233618"/>
    </source>
</evidence>
<dbReference type="CDD" id="cd06171">
    <property type="entry name" value="Sigma70_r4"/>
    <property type="match status" value="1"/>
</dbReference>
<feature type="domain" description="HTH luxR-type" evidence="5">
    <location>
        <begin position="114"/>
        <end position="172"/>
    </location>
</feature>
<dbReference type="EMBL" id="MVDE01000030">
    <property type="protein sequence ID" value="PKQ63272.1"/>
    <property type="molecule type" value="Genomic_DNA"/>
</dbReference>
<dbReference type="Gene3D" id="1.10.10.10">
    <property type="entry name" value="Winged helix-like DNA-binding domain superfamily/Winged helix DNA-binding domain"/>
    <property type="match status" value="1"/>
</dbReference>
<comment type="similarity">
    <text evidence="1">Belongs to the sigma-70 factor family. ECF subfamily.</text>
</comment>